<evidence type="ECO:0000313" key="2">
    <source>
        <dbReference type="EMBL" id="AZA11159.1"/>
    </source>
</evidence>
<feature type="transmembrane region" description="Helical" evidence="1">
    <location>
        <begin position="6"/>
        <end position="28"/>
    </location>
</feature>
<dbReference type="OrthoDB" id="3404379at2"/>
<keyword evidence="3" id="KW-1185">Reference proteome</keyword>
<keyword evidence="1" id="KW-0472">Membrane</keyword>
<name>A0A3G6IZE1_9CORY</name>
<dbReference type="AlphaFoldDB" id="A0A3G6IZE1"/>
<reference evidence="2 3" key="1">
    <citation type="submission" date="2018-11" db="EMBL/GenBank/DDBJ databases">
        <authorList>
            <person name="Kleinhagauer T."/>
            <person name="Glaeser S.P."/>
            <person name="Spergser J."/>
            <person name="Ruckert C."/>
            <person name="Kaempfer P."/>
            <person name="Busse H.-J."/>
        </authorList>
    </citation>
    <scope>NUCLEOTIDE SEQUENCE [LARGE SCALE GENOMIC DNA]</scope>
    <source>
        <strain evidence="2 3">W8</strain>
    </source>
</reference>
<evidence type="ECO:0008006" key="4">
    <source>
        <dbReference type="Google" id="ProtNLM"/>
    </source>
</evidence>
<gene>
    <name evidence="2" type="ORF">CGERO_04210</name>
</gene>
<dbReference type="EMBL" id="CP033897">
    <property type="protein sequence ID" value="AZA11159.1"/>
    <property type="molecule type" value="Genomic_DNA"/>
</dbReference>
<organism evidence="2 3">
    <name type="scientific">Corynebacterium gerontici</name>
    <dbReference type="NCBI Taxonomy" id="2079234"/>
    <lineage>
        <taxon>Bacteria</taxon>
        <taxon>Bacillati</taxon>
        <taxon>Actinomycetota</taxon>
        <taxon>Actinomycetes</taxon>
        <taxon>Mycobacteriales</taxon>
        <taxon>Corynebacteriaceae</taxon>
        <taxon>Corynebacterium</taxon>
    </lineage>
</organism>
<evidence type="ECO:0000313" key="3">
    <source>
        <dbReference type="Proteomes" id="UP000271587"/>
    </source>
</evidence>
<dbReference type="KEGG" id="cgk:CGERO_04210"/>
<keyword evidence="1" id="KW-0812">Transmembrane</keyword>
<evidence type="ECO:0000256" key="1">
    <source>
        <dbReference type="SAM" id="Phobius"/>
    </source>
</evidence>
<keyword evidence="1" id="KW-1133">Transmembrane helix</keyword>
<sequence>MFAVLPWLVGAVALVLVGMLLGWLLMPLNKQDPHAARHDAVAQRNAMLLERGEWEQIRFTRVAHGYDPVQVDAVLMELLARLRNDEQSGEVTLERAARLQRAASESPSSKKER</sequence>
<protein>
    <recommendedName>
        <fullName evidence="4">DivIVA domain-containing protein</fullName>
    </recommendedName>
</protein>
<proteinExistence type="predicted"/>
<dbReference type="RefSeq" id="WP_123933613.1">
    <property type="nucleotide sequence ID" value="NZ_CP033897.1"/>
</dbReference>
<dbReference type="Proteomes" id="UP000271587">
    <property type="component" value="Chromosome"/>
</dbReference>
<accession>A0A3G6IZE1</accession>